<gene>
    <name evidence="1" type="ORF">NFX46_26610</name>
</gene>
<dbReference type="RefSeq" id="WP_252552757.1">
    <property type="nucleotide sequence ID" value="NZ_CP099468.1"/>
</dbReference>
<reference evidence="1" key="1">
    <citation type="submission" date="2022-06" db="EMBL/GenBank/DDBJ databases">
        <title>Complete genome sequence of soil microorganisms Streptomyces sp. Qhu-M197 isolated from Alpine meadows habitats on the Tibetan Plateau.</title>
        <authorList>
            <person name="Zhang B."/>
            <person name="Xiang X."/>
            <person name="Fan J."/>
        </authorList>
    </citation>
    <scope>NUCLEOTIDE SEQUENCE</scope>
    <source>
        <strain evidence="1">Qhu-M197</strain>
    </source>
</reference>
<dbReference type="EMBL" id="CP099468">
    <property type="protein sequence ID" value="USQ86971.1"/>
    <property type="molecule type" value="Genomic_DNA"/>
</dbReference>
<protein>
    <submittedName>
        <fullName evidence="1">Uncharacterized protein</fullName>
    </submittedName>
</protein>
<accession>A0ABY4ZDE2</accession>
<evidence type="ECO:0000313" key="1">
    <source>
        <dbReference type="EMBL" id="USQ86971.1"/>
    </source>
</evidence>
<proteinExistence type="predicted"/>
<evidence type="ECO:0000313" key="2">
    <source>
        <dbReference type="Proteomes" id="UP001056374"/>
    </source>
</evidence>
<sequence>MNQRTGTPPPTTTPDDPLTATYEKFLAAKRAEVTGKEPFADQARKDLAAAERLTTAELEKLIGRAGRIYGPEFLNEAYSEGKVPAATVTALVGPVWSSAEYPDSELDCDTWRWLFDVAGFTVDGKSADRPTEPMTLFRGSVPERRADWSWTRTRAVAERFADGVRGRAPGRLWVCVVPPAHMLAVNTDRDEDEVVVDTRGLQITEADR</sequence>
<dbReference type="Proteomes" id="UP001056374">
    <property type="component" value="Chromosome"/>
</dbReference>
<organism evidence="1 2">
    <name type="scientific">Streptomyces phaeoluteigriseus</name>
    <dbReference type="NCBI Taxonomy" id="114686"/>
    <lineage>
        <taxon>Bacteria</taxon>
        <taxon>Bacillati</taxon>
        <taxon>Actinomycetota</taxon>
        <taxon>Actinomycetes</taxon>
        <taxon>Kitasatosporales</taxon>
        <taxon>Streptomycetaceae</taxon>
        <taxon>Streptomyces</taxon>
        <taxon>Streptomyces aurantiacus group</taxon>
    </lineage>
</organism>
<name>A0ABY4ZDE2_9ACTN</name>
<keyword evidence="2" id="KW-1185">Reference proteome</keyword>